<evidence type="ECO:0000313" key="3">
    <source>
        <dbReference type="EMBL" id="KAJ7315313.1"/>
    </source>
</evidence>
<dbReference type="InterPro" id="IPR036047">
    <property type="entry name" value="F-box-like_dom_sf"/>
</dbReference>
<proteinExistence type="predicted"/>
<reference evidence="3" key="1">
    <citation type="submission" date="2023-03" db="EMBL/GenBank/DDBJ databases">
        <title>Massive genome expansion in bonnet fungi (Mycena s.s.) driven by repeated elements and novel gene families across ecological guilds.</title>
        <authorList>
            <consortium name="Lawrence Berkeley National Laboratory"/>
            <person name="Harder C.B."/>
            <person name="Miyauchi S."/>
            <person name="Viragh M."/>
            <person name="Kuo A."/>
            <person name="Thoen E."/>
            <person name="Andreopoulos B."/>
            <person name="Lu D."/>
            <person name="Skrede I."/>
            <person name="Drula E."/>
            <person name="Henrissat B."/>
            <person name="Morin E."/>
            <person name="Kohler A."/>
            <person name="Barry K."/>
            <person name="LaButti K."/>
            <person name="Morin E."/>
            <person name="Salamov A."/>
            <person name="Lipzen A."/>
            <person name="Mereny Z."/>
            <person name="Hegedus B."/>
            <person name="Baldrian P."/>
            <person name="Stursova M."/>
            <person name="Weitz H."/>
            <person name="Taylor A."/>
            <person name="Grigoriev I.V."/>
            <person name="Nagy L.G."/>
            <person name="Martin F."/>
            <person name="Kauserud H."/>
        </authorList>
    </citation>
    <scope>NUCLEOTIDE SEQUENCE</scope>
    <source>
        <strain evidence="3">CBHHK002</strain>
    </source>
</reference>
<evidence type="ECO:0000313" key="4">
    <source>
        <dbReference type="Proteomes" id="UP001218218"/>
    </source>
</evidence>
<feature type="domain" description="F-box" evidence="2">
    <location>
        <begin position="1"/>
        <end position="48"/>
    </location>
</feature>
<protein>
    <recommendedName>
        <fullName evidence="2">F-box domain-containing protein</fullName>
    </recommendedName>
</protein>
<dbReference type="Proteomes" id="UP001218218">
    <property type="component" value="Unassembled WGS sequence"/>
</dbReference>
<dbReference type="AlphaFoldDB" id="A0AAD6ZBY8"/>
<dbReference type="InterPro" id="IPR001810">
    <property type="entry name" value="F-box_dom"/>
</dbReference>
<sequence length="393" mass="43826">MPFSQCPEDLSIEILAHLSLRTIAKILLVQKAWKTFIETHQETIYHNVAIFGGLGPSHGTSLTEESSALGLGSFEITGWKEFCRFRMQTERNWAGLGPSSLERISTTGSNVFCRKGIPGKNRAVVSSLAGGIAVYDENVIVWGLPESYLPDPLKFVYDAGYLIFSRAGKNMIEIWHDGSHPLGPISTVFPPSTEQEAVVKASAAEYAAARHFYPAAAIPVPSEPQNITMNYPILVAATSSAVYVWNIQTAELMYSLNHEMSCPGLDPFLLSHRRASSVVCLTRDWKLWKKYCTGCPTSPTYVRRRIPGGGSLAADVVPQTARVVELEGTVYTSRNLWMRDDTGDSIFQTPDTRRQRHPARDPRGSADIQRLRRREDSRIVRCHRFSVSRSHSR</sequence>
<organism evidence="3 4">
    <name type="scientific">Mycena albidolilacea</name>
    <dbReference type="NCBI Taxonomy" id="1033008"/>
    <lineage>
        <taxon>Eukaryota</taxon>
        <taxon>Fungi</taxon>
        <taxon>Dikarya</taxon>
        <taxon>Basidiomycota</taxon>
        <taxon>Agaricomycotina</taxon>
        <taxon>Agaricomycetes</taxon>
        <taxon>Agaricomycetidae</taxon>
        <taxon>Agaricales</taxon>
        <taxon>Marasmiineae</taxon>
        <taxon>Mycenaceae</taxon>
        <taxon>Mycena</taxon>
    </lineage>
</organism>
<name>A0AAD6ZBY8_9AGAR</name>
<gene>
    <name evidence="3" type="ORF">DFH08DRAFT_421014</name>
</gene>
<feature type="region of interest" description="Disordered" evidence="1">
    <location>
        <begin position="342"/>
        <end position="370"/>
    </location>
</feature>
<evidence type="ECO:0000259" key="2">
    <source>
        <dbReference type="PROSITE" id="PS50181"/>
    </source>
</evidence>
<comment type="caution">
    <text evidence="3">The sequence shown here is derived from an EMBL/GenBank/DDBJ whole genome shotgun (WGS) entry which is preliminary data.</text>
</comment>
<feature type="compositionally biased region" description="Basic and acidic residues" evidence="1">
    <location>
        <begin position="358"/>
        <end position="370"/>
    </location>
</feature>
<accession>A0AAD6ZBY8</accession>
<keyword evidence="4" id="KW-1185">Reference proteome</keyword>
<evidence type="ECO:0000256" key="1">
    <source>
        <dbReference type="SAM" id="MobiDB-lite"/>
    </source>
</evidence>
<dbReference type="PROSITE" id="PS50181">
    <property type="entry name" value="FBOX"/>
    <property type="match status" value="1"/>
</dbReference>
<dbReference type="EMBL" id="JARIHO010000062">
    <property type="protein sequence ID" value="KAJ7315313.1"/>
    <property type="molecule type" value="Genomic_DNA"/>
</dbReference>
<dbReference type="SUPFAM" id="SSF81383">
    <property type="entry name" value="F-box domain"/>
    <property type="match status" value="1"/>
</dbReference>